<dbReference type="EMBL" id="WJBC01000002">
    <property type="protein sequence ID" value="MBC3803223.1"/>
    <property type="molecule type" value="Genomic_DNA"/>
</dbReference>
<dbReference type="SMART" id="SM00448">
    <property type="entry name" value="REC"/>
    <property type="match status" value="1"/>
</dbReference>
<feature type="modified residue" description="4-aspartylphosphate" evidence="8">
    <location>
        <position position="848"/>
    </location>
</feature>
<dbReference type="InterPro" id="IPR001610">
    <property type="entry name" value="PAC"/>
</dbReference>
<dbReference type="SUPFAM" id="SSF52172">
    <property type="entry name" value="CheY-like"/>
    <property type="match status" value="1"/>
</dbReference>
<evidence type="ECO:0000259" key="10">
    <source>
        <dbReference type="PROSITE" id="PS50109"/>
    </source>
</evidence>
<dbReference type="InterPro" id="IPR035965">
    <property type="entry name" value="PAS-like_dom_sf"/>
</dbReference>
<dbReference type="Gene3D" id="1.10.287.130">
    <property type="match status" value="1"/>
</dbReference>
<evidence type="ECO:0000259" key="13">
    <source>
        <dbReference type="PROSITE" id="PS50113"/>
    </source>
</evidence>
<gene>
    <name evidence="14" type="ORF">GH808_02030</name>
</gene>
<dbReference type="PROSITE" id="PS50110">
    <property type="entry name" value="RESPONSE_REGULATORY"/>
    <property type="match status" value="1"/>
</dbReference>
<evidence type="ECO:0000256" key="9">
    <source>
        <dbReference type="SAM" id="Coils"/>
    </source>
</evidence>
<dbReference type="SMART" id="SM00387">
    <property type="entry name" value="HATPase_c"/>
    <property type="match status" value="1"/>
</dbReference>
<feature type="domain" description="Histidine kinase" evidence="10">
    <location>
        <begin position="556"/>
        <end position="777"/>
    </location>
</feature>
<keyword evidence="4 8" id="KW-0597">Phosphoprotein</keyword>
<dbReference type="SUPFAM" id="SSF47384">
    <property type="entry name" value="Homodimeric domain of signal transducing histidine kinase"/>
    <property type="match status" value="1"/>
</dbReference>
<protein>
    <recommendedName>
        <fullName evidence="3">Stage 0 sporulation protein A homolog</fullName>
        <ecNumber evidence="2">2.7.13.3</ecNumber>
    </recommendedName>
</protein>
<sequence>MKVTEGVPVMIKEVAMLKNKPSDNEDCYTQEFNIISVGVLVLDESQNITKVNDTLLKFFNGTRKDFLGKRFGDAFQCKNSVLNKKGCGFDRECEQCELQIEIEKVLSLEKKSVKLEFKKSMLSGYLQNDYWFKINIALMIQENARNLVITFEDITEGKKNEISIEESRDYYLQMFENFPYIIWKMDVKENIVFTNRSWFLFTGKDEQKYSRDKWIEMIHPEDRNHYLRLLNVAFENKSSFKIEFRMLHASGEYRWIQGIYCPLHEIDGVNICYIGLGFDITDRKMMEDGLTRYKMLAEKVWDAIVFFEKSSGRIIEANRAAYNLFGCDKKEMQKLIVYDLILNDKKLIIDRMEQGNTNGSVFETLAINKDGTKLPIEISFKGTSINGKRVVLSIIRDISDRKNSEKALKANEEKFREIFNNSVDAKFVQRFGSKGINEKIIEVNKTATEMFGYCYEEFLSSEESPVRLVDAKHSMESYSQKLIKNGYVTIRALAQKKDGTLLPVEVFCDRCYINGEKVIITIIRDITEREEFESALHQAKEEAEIANRAKSEFLANMSHEIRTPLNGIVGMVDLMRLSNLSPDQQENIAIVKTCANALLNVINDILDFSKMEAGKMVIQKADFDIKSLIEHTIKAQLPHALKKGIELNYAFSAATPHYLVGDSHRVQQILNNLISNAIKFTENGEIWVRIKKISTEDDSIKILFEVEDTGIGIDSENLTSIFESFKQVDGSFTRKFGGTGLGLAITKQLVEIMNGKIWVESKKGVGSKFSFVLVFEAGKPNHEQSGINREVYTIDKDYKILLTEDDKVNQLVTARMLKECGYSVDIANNGFEAVEMAKKNAYDIILMDIQMPGMDGIEATKRIRETDKMTPVIALTAYALHGDRERFLAQGMDEYISKPIKVEKLVYAIEKMIAEKQKNTNLDNFGISFNENGEVLISEKKKNENTLHDESEIRKLSEAIDLLNNKIKNGELTSFETLANRIKSLASELEIEDLKTIAFKIELDARRGDYDEAVKKAHGLSEIFEVFKKTV</sequence>
<dbReference type="Pfam" id="PF00512">
    <property type="entry name" value="HisKA"/>
    <property type="match status" value="1"/>
</dbReference>
<evidence type="ECO:0000256" key="3">
    <source>
        <dbReference type="ARBA" id="ARBA00018672"/>
    </source>
</evidence>
<dbReference type="CDD" id="cd00130">
    <property type="entry name" value="PAS"/>
    <property type="match status" value="2"/>
</dbReference>
<feature type="coiled-coil region" evidence="9">
    <location>
        <begin position="529"/>
        <end position="556"/>
    </location>
</feature>
<proteinExistence type="predicted"/>
<keyword evidence="6" id="KW-0902">Two-component regulatory system</keyword>
<dbReference type="SUPFAM" id="SSF55785">
    <property type="entry name" value="PYP-like sensor domain (PAS domain)"/>
    <property type="match status" value="4"/>
</dbReference>
<dbReference type="SMART" id="SM00086">
    <property type="entry name" value="PAC"/>
    <property type="match status" value="3"/>
</dbReference>
<comment type="function">
    <text evidence="7">May play the central regulatory role in sporulation. It may be an element of the effector pathway responsible for the activation of sporulation genes in response to nutritional stress. Spo0A may act in concert with spo0H (a sigma factor) to control the expression of some genes that are critical to the sporulation process.</text>
</comment>
<dbReference type="InterPro" id="IPR003661">
    <property type="entry name" value="HisK_dim/P_dom"/>
</dbReference>
<dbReference type="PANTHER" id="PTHR45339:SF5">
    <property type="entry name" value="HISTIDINE KINASE"/>
    <property type="match status" value="1"/>
</dbReference>
<dbReference type="InterPro" id="IPR036890">
    <property type="entry name" value="HATPase_C_sf"/>
</dbReference>
<dbReference type="InterPro" id="IPR005467">
    <property type="entry name" value="His_kinase_dom"/>
</dbReference>
<dbReference type="InterPro" id="IPR000014">
    <property type="entry name" value="PAS"/>
</dbReference>
<evidence type="ECO:0000259" key="12">
    <source>
        <dbReference type="PROSITE" id="PS50112"/>
    </source>
</evidence>
<dbReference type="PANTHER" id="PTHR45339">
    <property type="entry name" value="HYBRID SIGNAL TRANSDUCTION HISTIDINE KINASE J"/>
    <property type="match status" value="1"/>
</dbReference>
<dbReference type="Pfam" id="PF08447">
    <property type="entry name" value="PAS_3"/>
    <property type="match status" value="1"/>
</dbReference>
<dbReference type="CDD" id="cd00082">
    <property type="entry name" value="HisKA"/>
    <property type="match status" value="1"/>
</dbReference>
<evidence type="ECO:0000256" key="1">
    <source>
        <dbReference type="ARBA" id="ARBA00000085"/>
    </source>
</evidence>
<dbReference type="PROSITE" id="PS50113">
    <property type="entry name" value="PAC"/>
    <property type="match status" value="1"/>
</dbReference>
<evidence type="ECO:0000313" key="14">
    <source>
        <dbReference type="EMBL" id="MBC3803223.1"/>
    </source>
</evidence>
<dbReference type="CDD" id="cd16922">
    <property type="entry name" value="HATPase_EvgS-ArcB-TorS-like"/>
    <property type="match status" value="1"/>
</dbReference>
<keyword evidence="9" id="KW-0175">Coiled coil</keyword>
<evidence type="ECO:0000256" key="4">
    <source>
        <dbReference type="ARBA" id="ARBA00022553"/>
    </source>
</evidence>
<dbReference type="Gene3D" id="3.30.565.10">
    <property type="entry name" value="Histidine kinase-like ATPase, C-terminal domain"/>
    <property type="match status" value="1"/>
</dbReference>
<dbReference type="Gene3D" id="3.40.50.2300">
    <property type="match status" value="1"/>
</dbReference>
<organism evidence="14 15">
    <name type="scientific">Acetobacterium fimetarium</name>
    <dbReference type="NCBI Taxonomy" id="52691"/>
    <lineage>
        <taxon>Bacteria</taxon>
        <taxon>Bacillati</taxon>
        <taxon>Bacillota</taxon>
        <taxon>Clostridia</taxon>
        <taxon>Eubacteriales</taxon>
        <taxon>Eubacteriaceae</taxon>
        <taxon>Acetobacterium</taxon>
    </lineage>
</organism>
<keyword evidence="5" id="KW-0808">Transferase</keyword>
<dbReference type="CDD" id="cd17546">
    <property type="entry name" value="REC_hyHK_CKI1_RcsC-like"/>
    <property type="match status" value="1"/>
</dbReference>
<dbReference type="SMART" id="SM00091">
    <property type="entry name" value="PAS"/>
    <property type="match status" value="4"/>
</dbReference>
<accession>A0ABR6WRG2</accession>
<dbReference type="InterPro" id="IPR001789">
    <property type="entry name" value="Sig_transdc_resp-reg_receiver"/>
</dbReference>
<dbReference type="NCBIfam" id="TIGR00229">
    <property type="entry name" value="sensory_box"/>
    <property type="match status" value="3"/>
</dbReference>
<dbReference type="InterPro" id="IPR036097">
    <property type="entry name" value="HisK_dim/P_sf"/>
</dbReference>
<evidence type="ECO:0000256" key="2">
    <source>
        <dbReference type="ARBA" id="ARBA00012438"/>
    </source>
</evidence>
<feature type="domain" description="PAS" evidence="12">
    <location>
        <begin position="167"/>
        <end position="237"/>
    </location>
</feature>
<dbReference type="InterPro" id="IPR003594">
    <property type="entry name" value="HATPase_dom"/>
</dbReference>
<evidence type="ECO:0000256" key="5">
    <source>
        <dbReference type="ARBA" id="ARBA00022777"/>
    </source>
</evidence>
<dbReference type="PROSITE" id="PS50109">
    <property type="entry name" value="HIS_KIN"/>
    <property type="match status" value="1"/>
</dbReference>
<dbReference type="InterPro" id="IPR013655">
    <property type="entry name" value="PAS_fold_3"/>
</dbReference>
<dbReference type="InterPro" id="IPR004358">
    <property type="entry name" value="Sig_transdc_His_kin-like_C"/>
</dbReference>
<feature type="domain" description="PAC" evidence="13">
    <location>
        <begin position="240"/>
        <end position="292"/>
    </location>
</feature>
<dbReference type="SUPFAM" id="SSF47226">
    <property type="entry name" value="Histidine-containing phosphotransfer domain, HPT domain"/>
    <property type="match status" value="1"/>
</dbReference>
<evidence type="ECO:0000256" key="7">
    <source>
        <dbReference type="ARBA" id="ARBA00024867"/>
    </source>
</evidence>
<evidence type="ECO:0000256" key="8">
    <source>
        <dbReference type="PROSITE-ProRule" id="PRU00169"/>
    </source>
</evidence>
<reference evidence="14 15" key="1">
    <citation type="journal article" date="2020" name="mSystems">
        <title>Defining Genomic and Predicted Metabolic Features of the Acetobacterium Genus.</title>
        <authorList>
            <person name="Ross D.E."/>
            <person name="Marshall C.W."/>
            <person name="Gulliver D."/>
            <person name="May H.D."/>
            <person name="Norman R.S."/>
        </authorList>
    </citation>
    <scope>NUCLEOTIDE SEQUENCE [LARGE SCALE GENOMIC DNA]</scope>
    <source>
        <strain evidence="14 15">DSM 8238</strain>
    </source>
</reference>
<name>A0ABR6WRG2_9FIRM</name>
<comment type="catalytic activity">
    <reaction evidence="1">
        <text>ATP + protein L-histidine = ADP + protein N-phospho-L-histidine.</text>
        <dbReference type="EC" id="2.7.13.3"/>
    </reaction>
</comment>
<dbReference type="InterPro" id="IPR000700">
    <property type="entry name" value="PAS-assoc_C"/>
</dbReference>
<dbReference type="EC" id="2.7.13.3" evidence="2"/>
<evidence type="ECO:0000259" key="11">
    <source>
        <dbReference type="PROSITE" id="PS50110"/>
    </source>
</evidence>
<dbReference type="PRINTS" id="PR00344">
    <property type="entry name" value="BCTRLSENSOR"/>
</dbReference>
<dbReference type="InterPro" id="IPR036641">
    <property type="entry name" value="HPT_dom_sf"/>
</dbReference>
<dbReference type="Proteomes" id="UP000603234">
    <property type="component" value="Unassembled WGS sequence"/>
</dbReference>
<comment type="caution">
    <text evidence="14">The sequence shown here is derived from an EMBL/GenBank/DDBJ whole genome shotgun (WGS) entry which is preliminary data.</text>
</comment>
<dbReference type="SMART" id="SM00388">
    <property type="entry name" value="HisKA"/>
    <property type="match status" value="1"/>
</dbReference>
<keyword evidence="15" id="KW-1185">Reference proteome</keyword>
<dbReference type="Pfam" id="PF02518">
    <property type="entry name" value="HATPase_c"/>
    <property type="match status" value="1"/>
</dbReference>
<dbReference type="SUPFAM" id="SSF55874">
    <property type="entry name" value="ATPase domain of HSP90 chaperone/DNA topoisomerase II/histidine kinase"/>
    <property type="match status" value="1"/>
</dbReference>
<dbReference type="Pfam" id="PF00072">
    <property type="entry name" value="Response_reg"/>
    <property type="match status" value="1"/>
</dbReference>
<keyword evidence="5" id="KW-0418">Kinase</keyword>
<evidence type="ECO:0000313" key="15">
    <source>
        <dbReference type="Proteomes" id="UP000603234"/>
    </source>
</evidence>
<dbReference type="Gene3D" id="3.30.450.20">
    <property type="entry name" value="PAS domain"/>
    <property type="match status" value="4"/>
</dbReference>
<dbReference type="InterPro" id="IPR011006">
    <property type="entry name" value="CheY-like_superfamily"/>
</dbReference>
<evidence type="ECO:0000256" key="6">
    <source>
        <dbReference type="ARBA" id="ARBA00023012"/>
    </source>
</evidence>
<dbReference type="PROSITE" id="PS50112">
    <property type="entry name" value="PAS"/>
    <property type="match status" value="1"/>
</dbReference>
<dbReference type="Pfam" id="PF13426">
    <property type="entry name" value="PAS_9"/>
    <property type="match status" value="3"/>
</dbReference>
<feature type="domain" description="Response regulatory" evidence="11">
    <location>
        <begin position="799"/>
        <end position="913"/>
    </location>
</feature>